<dbReference type="EMBL" id="NIDE01000004">
    <property type="protein sequence ID" value="OWK43693.1"/>
    <property type="molecule type" value="Genomic_DNA"/>
</dbReference>
<dbReference type="OrthoDB" id="9768878at2"/>
<comment type="caution">
    <text evidence="1">The sequence shown here is derived from an EMBL/GenBank/DDBJ whole genome shotgun (WGS) entry which is preliminary data.</text>
</comment>
<proteinExistence type="predicted"/>
<dbReference type="SUPFAM" id="SSF53335">
    <property type="entry name" value="S-adenosyl-L-methionine-dependent methyltransferases"/>
    <property type="match status" value="1"/>
</dbReference>
<name>A0A225DRG7_9BACT</name>
<sequence>MKLGPIHVIRDTTFQTLQSFQDLSQQFHAALGTASQNGSLLAHQVWEHTHDLLHSPLCARVASPVLPSPPSTGDADDREAVERVVAAYQKTTADRPEPPSPSMWDRITREKGEFLTALAAGDVPTAGRGLANLFGSELIWGLGHFHADHIALLKSPEPTHLHYRFSDSVVNLAEAVGAARPTSAQQDMLTHFQPLNRDLDALYAATATKLGFDLSFPDVGGRYGFSVGGQVSAIDSLTHAYTAHRLRQLGAGPASTVYEIGGGYGCLALMARRAGVGKYTIFDLPWVNALQGYFLIRTLPTGTVRLYGETTGDLRVLPYWTLAAEPDKSCDGLVNTDSLPEMGRATAAGYLPQIRRVAKRFFLSINQEAKAVVSGAGEQNCVAELVDEAGGFATRSRQRHWMRQGYVEEVFEPV</sequence>
<organism evidence="1 2">
    <name type="scientific">Fimbriiglobus ruber</name>
    <dbReference type="NCBI Taxonomy" id="1908690"/>
    <lineage>
        <taxon>Bacteria</taxon>
        <taxon>Pseudomonadati</taxon>
        <taxon>Planctomycetota</taxon>
        <taxon>Planctomycetia</taxon>
        <taxon>Gemmatales</taxon>
        <taxon>Gemmataceae</taxon>
        <taxon>Fimbriiglobus</taxon>
    </lineage>
</organism>
<evidence type="ECO:0008006" key="3">
    <source>
        <dbReference type="Google" id="ProtNLM"/>
    </source>
</evidence>
<evidence type="ECO:0000313" key="1">
    <source>
        <dbReference type="EMBL" id="OWK43693.1"/>
    </source>
</evidence>
<keyword evidence="2" id="KW-1185">Reference proteome</keyword>
<reference evidence="2" key="1">
    <citation type="submission" date="2017-06" db="EMBL/GenBank/DDBJ databases">
        <title>Genome analysis of Fimbriiglobus ruber SP5, the first member of the order Planctomycetales with confirmed chitinolytic capability.</title>
        <authorList>
            <person name="Ravin N.V."/>
            <person name="Rakitin A.L."/>
            <person name="Ivanova A.A."/>
            <person name="Beletsky A.V."/>
            <person name="Kulichevskaya I.S."/>
            <person name="Mardanov A.V."/>
            <person name="Dedysh S.N."/>
        </authorList>
    </citation>
    <scope>NUCLEOTIDE SEQUENCE [LARGE SCALE GENOMIC DNA]</scope>
    <source>
        <strain evidence="2">SP5</strain>
    </source>
</reference>
<dbReference type="InterPro" id="IPR029063">
    <property type="entry name" value="SAM-dependent_MTases_sf"/>
</dbReference>
<dbReference type="Proteomes" id="UP000214646">
    <property type="component" value="Unassembled WGS sequence"/>
</dbReference>
<accession>A0A225DRG7</accession>
<dbReference type="RefSeq" id="WP_088254516.1">
    <property type="nucleotide sequence ID" value="NZ_NIDE01000004.1"/>
</dbReference>
<dbReference type="InterPro" id="IPR030807">
    <property type="entry name" value="Methyltran_NanM"/>
</dbReference>
<dbReference type="AlphaFoldDB" id="A0A225DRG7"/>
<gene>
    <name evidence="1" type="ORF">FRUB_03292</name>
</gene>
<protein>
    <recommendedName>
        <fullName evidence="3">Sugar O-methyltransferase</fullName>
    </recommendedName>
</protein>
<evidence type="ECO:0000313" key="2">
    <source>
        <dbReference type="Proteomes" id="UP000214646"/>
    </source>
</evidence>
<dbReference type="NCBIfam" id="TIGR04371">
    <property type="entry name" value="methyltran_NanM"/>
    <property type="match status" value="1"/>
</dbReference>